<dbReference type="GO" id="GO:0004521">
    <property type="term" value="F:RNA endonuclease activity"/>
    <property type="evidence" value="ECO:0007669"/>
    <property type="project" value="InterPro"/>
</dbReference>
<dbReference type="SUPFAM" id="SSF53933">
    <property type="entry name" value="Microbial ribonucleases"/>
    <property type="match status" value="1"/>
</dbReference>
<name>A0A9W9S512_9EURO</name>
<comment type="caution">
    <text evidence="4">The sequence shown here is derived from an EMBL/GenBank/DDBJ whole genome shotgun (WGS) entry which is preliminary data.</text>
</comment>
<evidence type="ECO:0000256" key="2">
    <source>
        <dbReference type="ARBA" id="ARBA00022801"/>
    </source>
</evidence>
<dbReference type="EMBL" id="JAPZBS010000005">
    <property type="protein sequence ID" value="KAJ5370759.1"/>
    <property type="molecule type" value="Genomic_DNA"/>
</dbReference>
<keyword evidence="2" id="KW-0378">Hydrolase</keyword>
<evidence type="ECO:0000256" key="1">
    <source>
        <dbReference type="ARBA" id="ARBA00022722"/>
    </source>
</evidence>
<dbReference type="RefSeq" id="XP_056555193.1">
    <property type="nucleotide sequence ID" value="XM_056699780.1"/>
</dbReference>
<keyword evidence="1" id="KW-0540">Nuclease</keyword>
<dbReference type="GeneID" id="81438959"/>
<dbReference type="GO" id="GO:0003723">
    <property type="term" value="F:RNA binding"/>
    <property type="evidence" value="ECO:0007669"/>
    <property type="project" value="InterPro"/>
</dbReference>
<reference evidence="4" key="2">
    <citation type="journal article" date="2023" name="IMA Fungus">
        <title>Comparative genomic study of the Penicillium genus elucidates a diverse pangenome and 15 lateral gene transfer events.</title>
        <authorList>
            <person name="Petersen C."/>
            <person name="Sorensen T."/>
            <person name="Nielsen M.R."/>
            <person name="Sondergaard T.E."/>
            <person name="Sorensen J.L."/>
            <person name="Fitzpatrick D.A."/>
            <person name="Frisvad J.C."/>
            <person name="Nielsen K.L."/>
        </authorList>
    </citation>
    <scope>NUCLEOTIDE SEQUENCE</scope>
    <source>
        <strain evidence="4">IBT 29864</strain>
    </source>
</reference>
<keyword evidence="5" id="KW-1185">Reference proteome</keyword>
<dbReference type="Pfam" id="PF00545">
    <property type="entry name" value="Ribonuclease"/>
    <property type="match status" value="1"/>
</dbReference>
<feature type="region of interest" description="Disordered" evidence="3">
    <location>
        <begin position="1"/>
        <end position="100"/>
    </location>
</feature>
<reference evidence="4" key="1">
    <citation type="submission" date="2022-11" db="EMBL/GenBank/DDBJ databases">
        <authorList>
            <person name="Petersen C."/>
        </authorList>
    </citation>
    <scope>NUCLEOTIDE SEQUENCE</scope>
    <source>
        <strain evidence="4">IBT 29864</strain>
    </source>
</reference>
<gene>
    <name evidence="4" type="ORF">N7496_006851</name>
</gene>
<protein>
    <submittedName>
        <fullName evidence="4">Uncharacterized protein</fullName>
    </submittedName>
</protein>
<dbReference type="GO" id="GO:0016787">
    <property type="term" value="F:hydrolase activity"/>
    <property type="evidence" value="ECO:0007669"/>
    <property type="project" value="UniProtKB-KW"/>
</dbReference>
<dbReference type="AlphaFoldDB" id="A0A9W9S512"/>
<feature type="compositionally biased region" description="Basic and acidic residues" evidence="3">
    <location>
        <begin position="22"/>
        <end position="35"/>
    </location>
</feature>
<evidence type="ECO:0000313" key="4">
    <source>
        <dbReference type="EMBL" id="KAJ5370759.1"/>
    </source>
</evidence>
<proteinExistence type="predicted"/>
<feature type="compositionally biased region" description="Polar residues" evidence="3">
    <location>
        <begin position="1"/>
        <end position="21"/>
    </location>
</feature>
<sequence>MTTPKSIYSLSGLPQNHSLRYTTRDHADDTAKHADSTPPSTGRGYPKQFHNREQLQDLTGLLTPRPGATLQEFPITAQGKWAPGQSPGPMRSIHESGNPQHNIVAYHDPNNTNHGANMTGPNYHSYSQAKAAGPAAEAAYRQYYSNAVAGKPWMN</sequence>
<dbReference type="InterPro" id="IPR016191">
    <property type="entry name" value="Ribonuclease/ribotoxin"/>
</dbReference>
<accession>A0A9W9S512</accession>
<dbReference type="Gene3D" id="3.10.450.30">
    <property type="entry name" value="Microbial ribonucleases"/>
    <property type="match status" value="1"/>
</dbReference>
<dbReference type="Proteomes" id="UP001147782">
    <property type="component" value="Unassembled WGS sequence"/>
</dbReference>
<evidence type="ECO:0000256" key="3">
    <source>
        <dbReference type="SAM" id="MobiDB-lite"/>
    </source>
</evidence>
<evidence type="ECO:0000313" key="5">
    <source>
        <dbReference type="Proteomes" id="UP001147782"/>
    </source>
</evidence>
<organism evidence="4 5">
    <name type="scientific">Penicillium cataractarum</name>
    <dbReference type="NCBI Taxonomy" id="2100454"/>
    <lineage>
        <taxon>Eukaryota</taxon>
        <taxon>Fungi</taxon>
        <taxon>Dikarya</taxon>
        <taxon>Ascomycota</taxon>
        <taxon>Pezizomycotina</taxon>
        <taxon>Eurotiomycetes</taxon>
        <taxon>Eurotiomycetidae</taxon>
        <taxon>Eurotiales</taxon>
        <taxon>Aspergillaceae</taxon>
        <taxon>Penicillium</taxon>
    </lineage>
</organism>
<dbReference type="InterPro" id="IPR000026">
    <property type="entry name" value="N1-like"/>
</dbReference>